<evidence type="ECO:0000256" key="12">
    <source>
        <dbReference type="ARBA" id="ARBA00049187"/>
    </source>
</evidence>
<dbReference type="InterPro" id="IPR012999">
    <property type="entry name" value="Pyr_OxRdtase_I_AS"/>
</dbReference>
<evidence type="ECO:0000256" key="2">
    <source>
        <dbReference type="ARBA" id="ARBA00007532"/>
    </source>
</evidence>
<keyword evidence="10" id="KW-1015">Disulfide bond</keyword>
<dbReference type="PANTHER" id="PTHR22912">
    <property type="entry name" value="DISULFIDE OXIDOREDUCTASE"/>
    <property type="match status" value="1"/>
</dbReference>
<comment type="cofactor">
    <cofactor evidence="13">
        <name>FAD</name>
        <dbReference type="ChEBI" id="CHEBI:57692"/>
    </cofactor>
    <text evidence="13">Binds 1 FAD per subunit.</text>
</comment>
<dbReference type="InterPro" id="IPR036188">
    <property type="entry name" value="FAD/NAD-bd_sf"/>
</dbReference>
<evidence type="ECO:0000259" key="14">
    <source>
        <dbReference type="Pfam" id="PF02852"/>
    </source>
</evidence>
<organism evidence="16 17">
    <name type="scientific">Porphyromonas miyakawae</name>
    <dbReference type="NCBI Taxonomy" id="3137470"/>
    <lineage>
        <taxon>Bacteria</taxon>
        <taxon>Pseudomonadati</taxon>
        <taxon>Bacteroidota</taxon>
        <taxon>Bacteroidia</taxon>
        <taxon>Bacteroidales</taxon>
        <taxon>Porphyromonadaceae</taxon>
        <taxon>Porphyromonas</taxon>
    </lineage>
</organism>
<evidence type="ECO:0000256" key="5">
    <source>
        <dbReference type="ARBA" id="ARBA00022490"/>
    </source>
</evidence>
<dbReference type="InterPro" id="IPR001100">
    <property type="entry name" value="Pyr_nuc-diS_OxRdtase"/>
</dbReference>
<dbReference type="PRINTS" id="PR00411">
    <property type="entry name" value="PNDRDTASEI"/>
</dbReference>
<dbReference type="PRINTS" id="PR00368">
    <property type="entry name" value="FADPNR"/>
</dbReference>
<dbReference type="SUPFAM" id="SSF51905">
    <property type="entry name" value="FAD/NAD(P)-binding domain"/>
    <property type="match status" value="1"/>
</dbReference>
<name>A0ABQ0E1G5_9PORP</name>
<reference evidence="16 17" key="1">
    <citation type="journal article" date="2025" name="Int. J. Syst. Evol. Microbiol.">
        <title>Desulfovibrio falkowii sp. nov., Porphyromonas miyakawae sp. nov., Mediterraneibacter flintii sp. nov. and Owariibacterium komagatae gen. nov., sp. nov., isolated from human faeces.</title>
        <authorList>
            <person name="Hamaguchi T."/>
            <person name="Ohara M."/>
            <person name="Hisatomi A."/>
            <person name="Sekiguchi K."/>
            <person name="Takeda J.I."/>
            <person name="Ueyama J."/>
            <person name="Ito M."/>
            <person name="Nishiwaki H."/>
            <person name="Ogi T."/>
            <person name="Hirayama M."/>
            <person name="Ohkuma M."/>
            <person name="Sakamoto M."/>
            <person name="Ohno K."/>
        </authorList>
    </citation>
    <scope>NUCLEOTIDE SEQUENCE [LARGE SCALE GENOMIC DNA]</scope>
    <source>
        <strain evidence="16 17">13CB11C</strain>
    </source>
</reference>
<dbReference type="PROSITE" id="PS00076">
    <property type="entry name" value="PYRIDINE_REDOX_1"/>
    <property type="match status" value="1"/>
</dbReference>
<evidence type="ECO:0000256" key="10">
    <source>
        <dbReference type="ARBA" id="ARBA00023157"/>
    </source>
</evidence>
<accession>A0ABQ0E1G5</accession>
<dbReference type="EMBL" id="BAAFSF010000001">
    <property type="protein sequence ID" value="GAB1251559.1"/>
    <property type="molecule type" value="Genomic_DNA"/>
</dbReference>
<dbReference type="InterPro" id="IPR050151">
    <property type="entry name" value="Class-I_Pyr_Nuc-Dis_Oxidored"/>
</dbReference>
<dbReference type="SUPFAM" id="SSF55424">
    <property type="entry name" value="FAD/NAD-linked reductases, dimerisation (C-terminal) domain"/>
    <property type="match status" value="1"/>
</dbReference>
<evidence type="ECO:0000256" key="13">
    <source>
        <dbReference type="RuleBase" id="RU003692"/>
    </source>
</evidence>
<comment type="subcellular location">
    <subcellularLocation>
        <location evidence="1">Cytoplasm</location>
    </subcellularLocation>
</comment>
<evidence type="ECO:0000313" key="16">
    <source>
        <dbReference type="EMBL" id="GAB1251559.1"/>
    </source>
</evidence>
<keyword evidence="6 13" id="KW-0285">Flavoprotein</keyword>
<dbReference type="Gene3D" id="3.50.50.60">
    <property type="entry name" value="FAD/NAD(P)-binding domain"/>
    <property type="match status" value="2"/>
</dbReference>
<feature type="domain" description="Pyridine nucleotide-disulphide oxidoreductase dimerisation" evidence="14">
    <location>
        <begin position="340"/>
        <end position="448"/>
    </location>
</feature>
<dbReference type="InterPro" id="IPR004099">
    <property type="entry name" value="Pyr_nucl-diS_OxRdtase_dimer"/>
</dbReference>
<comment type="catalytic activity">
    <reaction evidence="12 13">
        <text>N(6)-[(R)-dihydrolipoyl]-L-lysyl-[protein] + NAD(+) = N(6)-[(R)-lipoyl]-L-lysyl-[protein] + NADH + H(+)</text>
        <dbReference type="Rhea" id="RHEA:15045"/>
        <dbReference type="Rhea" id="RHEA-COMP:10474"/>
        <dbReference type="Rhea" id="RHEA-COMP:10475"/>
        <dbReference type="ChEBI" id="CHEBI:15378"/>
        <dbReference type="ChEBI" id="CHEBI:57540"/>
        <dbReference type="ChEBI" id="CHEBI:57945"/>
        <dbReference type="ChEBI" id="CHEBI:83099"/>
        <dbReference type="ChEBI" id="CHEBI:83100"/>
        <dbReference type="EC" id="1.8.1.4"/>
    </reaction>
</comment>
<dbReference type="PIRSF" id="PIRSF000350">
    <property type="entry name" value="Mercury_reductase_MerA"/>
    <property type="match status" value="1"/>
</dbReference>
<dbReference type="RefSeq" id="WP_411915364.1">
    <property type="nucleotide sequence ID" value="NZ_BAAFSF010000001.1"/>
</dbReference>
<evidence type="ECO:0000256" key="8">
    <source>
        <dbReference type="ARBA" id="ARBA00023002"/>
    </source>
</evidence>
<gene>
    <name evidence="16" type="primary">lpdA</name>
    <name evidence="16" type="ORF">Tsumi_06630</name>
</gene>
<dbReference type="InterPro" id="IPR006258">
    <property type="entry name" value="Lipoamide_DH"/>
</dbReference>
<keyword evidence="8 13" id="KW-0560">Oxidoreductase</keyword>
<evidence type="ECO:0000256" key="11">
    <source>
        <dbReference type="ARBA" id="ARBA00023284"/>
    </source>
</evidence>
<keyword evidence="11 13" id="KW-0676">Redox-active center</keyword>
<evidence type="ECO:0000313" key="17">
    <source>
        <dbReference type="Proteomes" id="UP001628220"/>
    </source>
</evidence>
<dbReference type="EC" id="1.8.1.4" evidence="3 13"/>
<evidence type="ECO:0000256" key="9">
    <source>
        <dbReference type="ARBA" id="ARBA00023027"/>
    </source>
</evidence>
<feature type="domain" description="FAD/NAD(P)-binding" evidence="15">
    <location>
        <begin position="2"/>
        <end position="319"/>
    </location>
</feature>
<evidence type="ECO:0000256" key="7">
    <source>
        <dbReference type="ARBA" id="ARBA00022827"/>
    </source>
</evidence>
<comment type="similarity">
    <text evidence="2 13">Belongs to the class-I pyridine nucleotide-disulfide oxidoreductase family.</text>
</comment>
<keyword evidence="5" id="KW-0963">Cytoplasm</keyword>
<keyword evidence="7 13" id="KW-0274">FAD</keyword>
<protein>
    <recommendedName>
        <fullName evidence="4 13">Dihydrolipoyl dehydrogenase</fullName>
        <ecNumber evidence="3 13">1.8.1.4</ecNumber>
    </recommendedName>
</protein>
<comment type="caution">
    <text evidence="16">The sequence shown here is derived from an EMBL/GenBank/DDBJ whole genome shotgun (WGS) entry which is preliminary data.</text>
</comment>
<evidence type="ECO:0000259" key="15">
    <source>
        <dbReference type="Pfam" id="PF07992"/>
    </source>
</evidence>
<evidence type="ECO:0000256" key="1">
    <source>
        <dbReference type="ARBA" id="ARBA00004496"/>
    </source>
</evidence>
<keyword evidence="9 13" id="KW-0520">NAD</keyword>
<dbReference type="Gene3D" id="3.30.390.30">
    <property type="match status" value="1"/>
</dbReference>
<comment type="miscellaneous">
    <text evidence="13">The active site is a redox-active disulfide bond.</text>
</comment>
<sequence length="452" mass="48355">MYDIAIIGGGPGGYSAALFAAAKGKKIVLFEERAIGGVCLNEGCIPTKTLLHSAHLLQDMQGAAKMGIKYEGDLNVDFKRISARKNKIVKKLTAGISMRLKECGVEVVECRARLNGTEGEAIRITANGTDYLAKDVILATGSEPVIPPIPGAETSGYITSREALEAKELPTSIAIIGGGVIGIEFADFYQSLGSQVTVIEMMPEILGNMDKETSAMLRESLVKRGINILLNTKVVALAPGKVSVEHPDGSTEAIETEKILMCVGRRPQANDLGLETLSIEKNRAAVKTNNYLETSHPHVYAIGDINGTSLLAHTAVREGEVAVERILGISEAGGMNYHAIPGIVYTHPEIAGVGATEEKLQAEGIPYKVMKLPMTYAGRFIVESEGVNGLCKIITDSKDRIIGCHIFGNPASEIILPVAIAIAEETNVETFRRNCFPHPTVGEILHEAILSE</sequence>
<dbReference type="PANTHER" id="PTHR22912:SF217">
    <property type="entry name" value="DIHYDROLIPOYL DEHYDROGENASE"/>
    <property type="match status" value="1"/>
</dbReference>
<proteinExistence type="inferred from homology"/>
<keyword evidence="17" id="KW-1185">Reference proteome</keyword>
<dbReference type="NCBIfam" id="TIGR01350">
    <property type="entry name" value="lipoamide_DH"/>
    <property type="match status" value="1"/>
</dbReference>
<dbReference type="InterPro" id="IPR023753">
    <property type="entry name" value="FAD/NAD-binding_dom"/>
</dbReference>
<evidence type="ECO:0000256" key="6">
    <source>
        <dbReference type="ARBA" id="ARBA00022630"/>
    </source>
</evidence>
<evidence type="ECO:0000256" key="3">
    <source>
        <dbReference type="ARBA" id="ARBA00012608"/>
    </source>
</evidence>
<dbReference type="Pfam" id="PF02852">
    <property type="entry name" value="Pyr_redox_dim"/>
    <property type="match status" value="1"/>
</dbReference>
<evidence type="ECO:0000256" key="4">
    <source>
        <dbReference type="ARBA" id="ARBA00016961"/>
    </source>
</evidence>
<dbReference type="Proteomes" id="UP001628220">
    <property type="component" value="Unassembled WGS sequence"/>
</dbReference>
<dbReference type="Pfam" id="PF07992">
    <property type="entry name" value="Pyr_redox_2"/>
    <property type="match status" value="1"/>
</dbReference>
<dbReference type="InterPro" id="IPR016156">
    <property type="entry name" value="FAD/NAD-linked_Rdtase_dimer_sf"/>
</dbReference>